<dbReference type="InterPro" id="IPR035919">
    <property type="entry name" value="EAL_sf"/>
</dbReference>
<evidence type="ECO:0000256" key="1">
    <source>
        <dbReference type="ARBA" id="ARBA00004236"/>
    </source>
</evidence>
<dbReference type="Gene3D" id="3.30.450.20">
    <property type="entry name" value="PAS domain"/>
    <property type="match status" value="2"/>
</dbReference>
<feature type="domain" description="GGDEF" evidence="7">
    <location>
        <begin position="427"/>
        <end position="560"/>
    </location>
</feature>
<dbReference type="GO" id="GO:0005886">
    <property type="term" value="C:plasma membrane"/>
    <property type="evidence" value="ECO:0007669"/>
    <property type="project" value="UniProtKB-SubCell"/>
</dbReference>
<dbReference type="InterPro" id="IPR003660">
    <property type="entry name" value="HAMP_dom"/>
</dbReference>
<dbReference type="Pfam" id="PF00990">
    <property type="entry name" value="GGDEF"/>
    <property type="match status" value="1"/>
</dbReference>
<dbReference type="Gene3D" id="6.10.340.10">
    <property type="match status" value="1"/>
</dbReference>
<keyword evidence="3 4" id="KW-0472">Membrane</keyword>
<dbReference type="CDD" id="cd01949">
    <property type="entry name" value="GGDEF"/>
    <property type="match status" value="1"/>
</dbReference>
<evidence type="ECO:0000256" key="4">
    <source>
        <dbReference type="SAM" id="Phobius"/>
    </source>
</evidence>
<dbReference type="OrthoDB" id="9762141at2"/>
<dbReference type="InterPro" id="IPR052155">
    <property type="entry name" value="Biofilm_reg_signaling"/>
</dbReference>
<dbReference type="CDD" id="cd12913">
    <property type="entry name" value="PDC1_MCP_like"/>
    <property type="match status" value="1"/>
</dbReference>
<dbReference type="SUPFAM" id="SSF55073">
    <property type="entry name" value="Nucleotide cyclase"/>
    <property type="match status" value="1"/>
</dbReference>
<evidence type="ECO:0000313" key="9">
    <source>
        <dbReference type="Proteomes" id="UP000198855"/>
    </source>
</evidence>
<gene>
    <name evidence="8" type="ORF">SAMN05216378_5756</name>
</gene>
<dbReference type="SMART" id="SM00267">
    <property type="entry name" value="GGDEF"/>
    <property type="match status" value="1"/>
</dbReference>
<dbReference type="PROSITE" id="PS50885">
    <property type="entry name" value="HAMP"/>
    <property type="match status" value="1"/>
</dbReference>
<feature type="domain" description="EAL" evidence="5">
    <location>
        <begin position="569"/>
        <end position="823"/>
    </location>
</feature>
<evidence type="ECO:0000313" key="8">
    <source>
        <dbReference type="EMBL" id="SFF28150.1"/>
    </source>
</evidence>
<dbReference type="InterPro" id="IPR029787">
    <property type="entry name" value="Nucleotide_cyclase"/>
</dbReference>
<sequence length="827" mass="93926">MRGIRLSIAQKLIIALGALMLLSYSLLVSFYLNKLYDTSLEKGELLAQKQSIQYIDEFTTSINKSLSSLTTIRDALLQMRTDAVQNRLYAVHMLEAVVRNNPDLIGVYTVWEPDAFDQKDDQHSMDSSYDDATGRFIPYIVRTNDGLKAIPTVDYNKKNGEGDFYQAVKQSGKFTLCNPYPYNLNGKKIIVTSFILPILDANGQFLGIVGGDISLQTVQEKIRKIRPLNGHASIITSNNDYLANGAYPDLVMKPYEMWQGGGSINDYKKSFSTIQYTPDRYTKGQMFRMLIPIRIQDFTWHFEMAIPKSNMLTTFYSSLWSSILLAVITLVLMSILALLLLKKIVLENIKKVIQVTSAVAIGNEKLTLDIRTNDEFETMANHFNRMVDFRKEAEHLIQHQATHDLVTGFPNRYGYTRYMETRTGSSGQVALLYVDLDRFKIINETLDYTMGDMLLKQVGNRIVDVTGQAGQVFRFGGDEFVVLLDEISYMGQATAIATRILSVIAEPIKMKGRLFYLTASIGMSVQQEWTPETVDRLVKESDIALYVAKKQRNTYKLYSPLMNDVPTKELILENSMLDALETNQFMLHYQPKLELGTGRIHGVEALLRWKHPEFGMVSPLEFIPIAEKTGFIILLGEWVLRTACLQVKQWEQMGMDAILVSVNMSMMQFQQKDIVASIKAVMSEVGVRPEQIELELTESIFMENPEHTLQILHELQELGLKLSLDDFGTGYSSLSYLQNIPIHYLKLDKSFIRGIVTDIRKQMIFKSLIVIAHNLNMKVVTEGVETAEELQIIKEHNCDLMQGYLFSPPVTPERFAELVRSVNAAGE</sequence>
<name>A0A1I2HFS7_9BACL</name>
<keyword evidence="4" id="KW-1133">Transmembrane helix</keyword>
<evidence type="ECO:0000256" key="2">
    <source>
        <dbReference type="ARBA" id="ARBA00022475"/>
    </source>
</evidence>
<evidence type="ECO:0000259" key="7">
    <source>
        <dbReference type="PROSITE" id="PS50887"/>
    </source>
</evidence>
<protein>
    <submittedName>
        <fullName evidence="8">Diguanylate cyclase (GGDEF) domain-containing protein</fullName>
    </submittedName>
</protein>
<dbReference type="InterPro" id="IPR043128">
    <property type="entry name" value="Rev_trsase/Diguanyl_cyclase"/>
</dbReference>
<dbReference type="InterPro" id="IPR000160">
    <property type="entry name" value="GGDEF_dom"/>
</dbReference>
<dbReference type="Pfam" id="PF00563">
    <property type="entry name" value="EAL"/>
    <property type="match status" value="1"/>
</dbReference>
<dbReference type="STRING" id="1045775.SAMN05216378_5756"/>
<dbReference type="NCBIfam" id="TIGR00254">
    <property type="entry name" value="GGDEF"/>
    <property type="match status" value="1"/>
</dbReference>
<dbReference type="GO" id="GO:0007165">
    <property type="term" value="P:signal transduction"/>
    <property type="evidence" value="ECO:0007669"/>
    <property type="project" value="InterPro"/>
</dbReference>
<dbReference type="EMBL" id="FOMT01000007">
    <property type="protein sequence ID" value="SFF28150.1"/>
    <property type="molecule type" value="Genomic_DNA"/>
</dbReference>
<feature type="transmembrane region" description="Helical" evidence="4">
    <location>
        <begin position="319"/>
        <end position="341"/>
    </location>
</feature>
<dbReference type="PANTHER" id="PTHR44757:SF2">
    <property type="entry name" value="BIOFILM ARCHITECTURE MAINTENANCE PROTEIN MBAA"/>
    <property type="match status" value="1"/>
</dbReference>
<evidence type="ECO:0000256" key="3">
    <source>
        <dbReference type="ARBA" id="ARBA00023136"/>
    </source>
</evidence>
<dbReference type="RefSeq" id="WP_091190217.1">
    <property type="nucleotide sequence ID" value="NZ_FOMT01000007.1"/>
</dbReference>
<keyword evidence="4" id="KW-0812">Transmembrane</keyword>
<keyword evidence="2" id="KW-1003">Cell membrane</keyword>
<proteinExistence type="predicted"/>
<dbReference type="FunFam" id="3.20.20.450:FF:000001">
    <property type="entry name" value="Cyclic di-GMP phosphodiesterase yahA"/>
    <property type="match status" value="1"/>
</dbReference>
<dbReference type="CDD" id="cd06225">
    <property type="entry name" value="HAMP"/>
    <property type="match status" value="1"/>
</dbReference>
<keyword evidence="9" id="KW-1185">Reference proteome</keyword>
<dbReference type="Gene3D" id="3.30.70.270">
    <property type="match status" value="1"/>
</dbReference>
<dbReference type="SMART" id="SM00052">
    <property type="entry name" value="EAL"/>
    <property type="match status" value="1"/>
</dbReference>
<dbReference type="PROSITE" id="PS50883">
    <property type="entry name" value="EAL"/>
    <property type="match status" value="1"/>
</dbReference>
<reference evidence="9" key="1">
    <citation type="submission" date="2016-10" db="EMBL/GenBank/DDBJ databases">
        <authorList>
            <person name="Varghese N."/>
            <person name="Submissions S."/>
        </authorList>
    </citation>
    <scope>NUCLEOTIDE SEQUENCE [LARGE SCALE GENOMIC DNA]</scope>
    <source>
        <strain evidence="9">CGMCC 1.10784</strain>
    </source>
</reference>
<evidence type="ECO:0000259" key="5">
    <source>
        <dbReference type="PROSITE" id="PS50883"/>
    </source>
</evidence>
<feature type="domain" description="HAMP" evidence="6">
    <location>
        <begin position="343"/>
        <end position="395"/>
    </location>
</feature>
<dbReference type="Pfam" id="PF22673">
    <property type="entry name" value="MCP-like_PDC_1"/>
    <property type="match status" value="1"/>
</dbReference>
<dbReference type="Proteomes" id="UP000198855">
    <property type="component" value="Unassembled WGS sequence"/>
</dbReference>
<dbReference type="InterPro" id="IPR001633">
    <property type="entry name" value="EAL_dom"/>
</dbReference>
<feature type="transmembrane region" description="Helical" evidence="4">
    <location>
        <begin position="12"/>
        <end position="32"/>
    </location>
</feature>
<dbReference type="PROSITE" id="PS50887">
    <property type="entry name" value="GGDEF"/>
    <property type="match status" value="1"/>
</dbReference>
<accession>A0A1I2HFS7</accession>
<dbReference type="PANTHER" id="PTHR44757">
    <property type="entry name" value="DIGUANYLATE CYCLASE DGCP"/>
    <property type="match status" value="1"/>
</dbReference>
<comment type="subcellular location">
    <subcellularLocation>
        <location evidence="1">Cell membrane</location>
    </subcellularLocation>
</comment>
<dbReference type="CDD" id="cd01948">
    <property type="entry name" value="EAL"/>
    <property type="match status" value="1"/>
</dbReference>
<evidence type="ECO:0000259" key="6">
    <source>
        <dbReference type="PROSITE" id="PS50885"/>
    </source>
</evidence>
<organism evidence="8 9">
    <name type="scientific">Paenibacillus catalpae</name>
    <dbReference type="NCBI Taxonomy" id="1045775"/>
    <lineage>
        <taxon>Bacteria</taxon>
        <taxon>Bacillati</taxon>
        <taxon>Bacillota</taxon>
        <taxon>Bacilli</taxon>
        <taxon>Bacillales</taxon>
        <taxon>Paenibacillaceae</taxon>
        <taxon>Paenibacillus</taxon>
    </lineage>
</organism>
<dbReference type="Gene3D" id="3.20.20.450">
    <property type="entry name" value="EAL domain"/>
    <property type="match status" value="1"/>
</dbReference>
<dbReference type="AlphaFoldDB" id="A0A1I2HFS7"/>
<dbReference type="SUPFAM" id="SSF141868">
    <property type="entry name" value="EAL domain-like"/>
    <property type="match status" value="1"/>
</dbReference>